<evidence type="ECO:0000313" key="4">
    <source>
        <dbReference type="Proteomes" id="UP000032247"/>
    </source>
</evidence>
<sequence length="831" mass="94513">MYSVLFRQAEESSQLAGAKGMNLIKLTKHGLPVPDGFIIQTNALARFMEDNQIQETSENVESGIISGTFSDELKDELTSSFYKLRESYRSVAVRSSSASEDLEGASFAGQYETYLNIKTEEEFLAKVKECWASFFSGRVSSYKKKMNNQIAEPLMGIVVQGLIDSEMSGVIFSRNPVTHDDRELLISASYGLGEAVVSGSVTPDTFIVHKSSFEIQKEIGAKEIYMESAAEGIAEKETSEDMRSRFCLTDEQVIELAEITKKTEDLYGYPVDIEFGIADHQIYLLQARPITTIDQDKKAAEEKRSFMITDTDMNDFWLNMESNIEGPVSPLFSSFIVPALEYGLKKSMQKFPIGVVVDEVKLYRGHIYSKNQGGQQPPSEDCGKELFPILSEHMYDIINHTYLPFYRTLDQLAQTEHTAESALDAFQKLKAFYLTAYEEHFNIVFPQILLTNKLQAMYQDIQGESENAHFYEMLTGKMNKSLETDRCLWLFSVEVQENPNLLEIFEHTKPEQLQEKLEQTDEGRHFLKNAHEFLQEYGWRSVKSHDLIEQIWVENPYFALANIQNYVRNGYHFDNEFQKTKEKREKLYNEFLENIEDPGLRTEFDRYYQWTLNSANIKDDHHFYIDAMLDAKARIFLLKIGELLAENGVIQDREDLWFLYDDEVEQALLHPVSLQEKAEKRRQIFHEYELAQAPAYLGTPTKEQLKAAEEIVGAVIEDEKNTDNHIFGIAASSGIATGPVKIIRDANEFSQFAPGDVLVCKMTTPLWTSLFQDAKAIITDTGGILSHAAIIAREYGIPAVLGTRTATERLRDGDIITVDGSSGKITVVSRS</sequence>
<name>A0A0D1J0L2_BACIU</name>
<reference evidence="3 4" key="1">
    <citation type="submission" date="2014-12" db="EMBL/GenBank/DDBJ databases">
        <title>Comparative genome analysis of Bacillus coagulans HM-08, Clostridium butyricum HM-68, Bacillus subtilis HM-66 and Bacillus licheniformis BL-09.</title>
        <authorList>
            <person name="Zhang H."/>
        </authorList>
    </citation>
    <scope>NUCLEOTIDE SEQUENCE [LARGE SCALE GENOMIC DNA]</scope>
    <source>
        <strain evidence="3 4">HM-66</strain>
    </source>
</reference>
<gene>
    <name evidence="3" type="ORF">SC09_contig4orf00715</name>
</gene>
<dbReference type="STRING" id="483913.AN935_17695"/>
<dbReference type="SUPFAM" id="SSF56059">
    <property type="entry name" value="Glutathione synthetase ATP-binding domain-like"/>
    <property type="match status" value="1"/>
</dbReference>
<dbReference type="InterPro" id="IPR051549">
    <property type="entry name" value="PEP_Utilizing_Enz"/>
</dbReference>
<dbReference type="EMBL" id="JXBC01000013">
    <property type="protein sequence ID" value="KIU05804.1"/>
    <property type="molecule type" value="Genomic_DNA"/>
</dbReference>
<accession>A0A0D1J0L2</accession>
<dbReference type="Pfam" id="PF00391">
    <property type="entry name" value="PEP-utilizers"/>
    <property type="match status" value="1"/>
</dbReference>
<dbReference type="InterPro" id="IPR002192">
    <property type="entry name" value="PPDK_AMP/ATP-bd"/>
</dbReference>
<proteinExistence type="predicted"/>
<dbReference type="SUPFAM" id="SSF52009">
    <property type="entry name" value="Phosphohistidine domain"/>
    <property type="match status" value="1"/>
</dbReference>
<dbReference type="Gene3D" id="3.30.1490.20">
    <property type="entry name" value="ATP-grasp fold, A domain"/>
    <property type="match status" value="1"/>
</dbReference>
<dbReference type="InterPro" id="IPR013815">
    <property type="entry name" value="ATP_grasp_subdomain_1"/>
</dbReference>
<evidence type="ECO:0000259" key="1">
    <source>
        <dbReference type="Pfam" id="PF00391"/>
    </source>
</evidence>
<feature type="domain" description="PEP-utilising enzyme mobile" evidence="1">
    <location>
        <begin position="753"/>
        <end position="823"/>
    </location>
</feature>
<dbReference type="GO" id="GO:0005524">
    <property type="term" value="F:ATP binding"/>
    <property type="evidence" value="ECO:0007669"/>
    <property type="project" value="InterPro"/>
</dbReference>
<dbReference type="Pfam" id="PF01326">
    <property type="entry name" value="PPDK_N"/>
    <property type="match status" value="1"/>
</dbReference>
<dbReference type="Proteomes" id="UP000032247">
    <property type="component" value="Unassembled WGS sequence"/>
</dbReference>
<feature type="domain" description="Pyruvate phosphate dikinase AMP/ATP-binding" evidence="2">
    <location>
        <begin position="14"/>
        <end position="303"/>
    </location>
</feature>
<protein>
    <recommendedName>
        <fullName evidence="5">Phosphotransferase</fullName>
    </recommendedName>
</protein>
<dbReference type="AlphaFoldDB" id="A0A0D1J0L2"/>
<dbReference type="GO" id="GO:0016301">
    <property type="term" value="F:kinase activity"/>
    <property type="evidence" value="ECO:0007669"/>
    <property type="project" value="InterPro"/>
</dbReference>
<dbReference type="PATRIC" id="fig|1423.173.peg.4349"/>
<dbReference type="PANTHER" id="PTHR43615">
    <property type="entry name" value="PHOSPHOENOLPYRUVATE SYNTHASE-RELATED"/>
    <property type="match status" value="1"/>
</dbReference>
<dbReference type="InterPro" id="IPR036637">
    <property type="entry name" value="Phosphohistidine_dom_sf"/>
</dbReference>
<comment type="caution">
    <text evidence="3">The sequence shown here is derived from an EMBL/GenBank/DDBJ whole genome shotgun (WGS) entry which is preliminary data.</text>
</comment>
<dbReference type="Gene3D" id="3.50.30.10">
    <property type="entry name" value="Phosphohistidine domain"/>
    <property type="match status" value="1"/>
</dbReference>
<dbReference type="InterPro" id="IPR008279">
    <property type="entry name" value="PEP-util_enz_mobile_dom"/>
</dbReference>
<evidence type="ECO:0000259" key="2">
    <source>
        <dbReference type="Pfam" id="PF01326"/>
    </source>
</evidence>
<dbReference type="PANTHER" id="PTHR43615:SF1">
    <property type="entry name" value="PPDK_N DOMAIN-CONTAINING PROTEIN"/>
    <property type="match status" value="1"/>
</dbReference>
<organism evidence="3 4">
    <name type="scientific">Bacillus subtilis</name>
    <dbReference type="NCBI Taxonomy" id="1423"/>
    <lineage>
        <taxon>Bacteria</taxon>
        <taxon>Bacillati</taxon>
        <taxon>Bacillota</taxon>
        <taxon>Bacilli</taxon>
        <taxon>Bacillales</taxon>
        <taxon>Bacillaceae</taxon>
        <taxon>Bacillus</taxon>
    </lineage>
</organism>
<dbReference type="Gene3D" id="3.30.470.20">
    <property type="entry name" value="ATP-grasp fold, B domain"/>
    <property type="match status" value="1"/>
</dbReference>
<evidence type="ECO:0008006" key="5">
    <source>
        <dbReference type="Google" id="ProtNLM"/>
    </source>
</evidence>
<evidence type="ECO:0000313" key="3">
    <source>
        <dbReference type="EMBL" id="KIU05804.1"/>
    </source>
</evidence>